<evidence type="ECO:0000313" key="2">
    <source>
        <dbReference type="EMBL" id="GGC64680.1"/>
    </source>
</evidence>
<feature type="transmembrane region" description="Helical" evidence="1">
    <location>
        <begin position="148"/>
        <end position="168"/>
    </location>
</feature>
<reference evidence="2" key="1">
    <citation type="journal article" date="2014" name="Int. J. Syst. Evol. Microbiol.">
        <title>Complete genome sequence of Corynebacterium casei LMG S-19264T (=DSM 44701T), isolated from a smear-ripened cheese.</title>
        <authorList>
            <consortium name="US DOE Joint Genome Institute (JGI-PGF)"/>
            <person name="Walter F."/>
            <person name="Albersmeier A."/>
            <person name="Kalinowski J."/>
            <person name="Ruckert C."/>
        </authorList>
    </citation>
    <scope>NUCLEOTIDE SEQUENCE</scope>
    <source>
        <strain evidence="2">CGMCC 1.12919</strain>
    </source>
</reference>
<dbReference type="RefSeq" id="WP_188609409.1">
    <property type="nucleotide sequence ID" value="NZ_BMGG01000004.1"/>
</dbReference>
<feature type="transmembrane region" description="Helical" evidence="1">
    <location>
        <begin position="69"/>
        <end position="86"/>
    </location>
</feature>
<dbReference type="Proteomes" id="UP000637002">
    <property type="component" value="Unassembled WGS sequence"/>
</dbReference>
<proteinExistence type="predicted"/>
<dbReference type="EMBL" id="BMGG01000004">
    <property type="protein sequence ID" value="GGC64680.1"/>
    <property type="molecule type" value="Genomic_DNA"/>
</dbReference>
<keyword evidence="1" id="KW-1133">Transmembrane helix</keyword>
<feature type="transmembrane region" description="Helical" evidence="1">
    <location>
        <begin position="32"/>
        <end position="49"/>
    </location>
</feature>
<keyword evidence="1" id="KW-0812">Transmembrane</keyword>
<keyword evidence="1" id="KW-0472">Membrane</keyword>
<evidence type="ECO:0000256" key="1">
    <source>
        <dbReference type="SAM" id="Phobius"/>
    </source>
</evidence>
<feature type="transmembrane region" description="Helical" evidence="1">
    <location>
        <begin position="107"/>
        <end position="128"/>
    </location>
</feature>
<accession>A0A916XEK5</accession>
<protein>
    <submittedName>
        <fullName evidence="2">Uncharacterized protein</fullName>
    </submittedName>
</protein>
<organism evidence="2 3">
    <name type="scientific">Chelatococcus reniformis</name>
    <dbReference type="NCBI Taxonomy" id="1494448"/>
    <lineage>
        <taxon>Bacteria</taxon>
        <taxon>Pseudomonadati</taxon>
        <taxon>Pseudomonadota</taxon>
        <taxon>Alphaproteobacteria</taxon>
        <taxon>Hyphomicrobiales</taxon>
        <taxon>Chelatococcaceae</taxon>
        <taxon>Chelatococcus</taxon>
    </lineage>
</organism>
<gene>
    <name evidence="2" type="ORF">GCM10010994_24070</name>
</gene>
<name>A0A916XEK5_9HYPH</name>
<comment type="caution">
    <text evidence="2">The sequence shown here is derived from an EMBL/GenBank/DDBJ whole genome shotgun (WGS) entry which is preliminary data.</text>
</comment>
<sequence length="182" mass="20038">MAPAQLFEDGRPRARWTDVNARFARLSARKPGWQLVILALAITTALWVGSKVDNRAWDDLWPWRGPAQLTILWSLTLMAVALVTGSRSQLIEPLFGGLDRAVRVHRIVGPAAVGLLVTHVLLLIPLWVERGGALPLLVIPFVSPQTASFDVFILVSWGFVLLAVLAYVRWRCCAVPPTSSPS</sequence>
<keyword evidence="3" id="KW-1185">Reference proteome</keyword>
<dbReference type="AlphaFoldDB" id="A0A916XEK5"/>
<reference evidence="2" key="2">
    <citation type="submission" date="2020-09" db="EMBL/GenBank/DDBJ databases">
        <authorList>
            <person name="Sun Q."/>
            <person name="Zhou Y."/>
        </authorList>
    </citation>
    <scope>NUCLEOTIDE SEQUENCE</scope>
    <source>
        <strain evidence="2">CGMCC 1.12919</strain>
    </source>
</reference>
<evidence type="ECO:0000313" key="3">
    <source>
        <dbReference type="Proteomes" id="UP000637002"/>
    </source>
</evidence>